<proteinExistence type="predicted"/>
<accession>A0ABT1MJS2</accession>
<dbReference type="Pfam" id="PF13439">
    <property type="entry name" value="Glyco_transf_4"/>
    <property type="match status" value="1"/>
</dbReference>
<keyword evidence="4" id="KW-1185">Reference proteome</keyword>
<protein>
    <submittedName>
        <fullName evidence="3">Glycosyltransferase family 4 protein</fullName>
    </submittedName>
</protein>
<dbReference type="InterPro" id="IPR050194">
    <property type="entry name" value="Glycosyltransferase_grp1"/>
</dbReference>
<feature type="domain" description="Glycosyltransferase subfamily 4-like N-terminal" evidence="2">
    <location>
        <begin position="16"/>
        <end position="176"/>
    </location>
</feature>
<sequence>MKVVVTGTRGIPHILGGVETHCEELYPRLAQMGYEIIITRRSCYITENNRINSFKGITLKDIYAPHQKKFEAIIHTFLSIVYARRINADILHIHAIGPAVMVPFARLLGLKVIITHHGFDYNREKWGKTARLMLRAGEYLGTRFANEIIVISSEIQNVLQTKYNRTDTHLIYNGVNIPVKTTSIGYLSTLGLQPGKYVVALGRFVKEKGFDLLIDAFGKLSNNNYTLVLAGDADHEDAYSVSLKKKAREQGVILTGFIKGDKLNEILSHARLFVLPSSHEGLPIALLEAMSYNLDVLVSDIPANKLNELEKNDFFRSGSTTDLAVKLEKKLQNSKPDRKYNLSAYNWNHIAGQVNDIYRKLTSRKHLKPTTGDFPVTE</sequence>
<reference evidence="3 4" key="1">
    <citation type="submission" date="2022-07" db="EMBL/GenBank/DDBJ databases">
        <title>Fecal culturing of patients with breast cancer.</title>
        <authorList>
            <person name="Teng N.M.Y."/>
            <person name="Kiu R."/>
            <person name="Evans R."/>
            <person name="Baker D.J."/>
            <person name="Zenner C."/>
            <person name="Robinson S.D."/>
            <person name="Hall L.J."/>
        </authorList>
    </citation>
    <scope>NUCLEOTIDE SEQUENCE [LARGE SCALE GENOMIC DNA]</scope>
    <source>
        <strain evidence="3 4">LH1063</strain>
    </source>
</reference>
<organism evidence="3 4">
    <name type="scientific">Coprobacter tertius</name>
    <dbReference type="NCBI Taxonomy" id="2944915"/>
    <lineage>
        <taxon>Bacteria</taxon>
        <taxon>Pseudomonadati</taxon>
        <taxon>Bacteroidota</taxon>
        <taxon>Bacteroidia</taxon>
        <taxon>Bacteroidales</taxon>
        <taxon>Barnesiellaceae</taxon>
        <taxon>Coprobacter</taxon>
    </lineage>
</organism>
<evidence type="ECO:0000259" key="2">
    <source>
        <dbReference type="Pfam" id="PF13439"/>
    </source>
</evidence>
<dbReference type="CDD" id="cd03801">
    <property type="entry name" value="GT4_PimA-like"/>
    <property type="match status" value="1"/>
</dbReference>
<dbReference type="SUPFAM" id="SSF53756">
    <property type="entry name" value="UDP-Glycosyltransferase/glycogen phosphorylase"/>
    <property type="match status" value="1"/>
</dbReference>
<dbReference type="RefSeq" id="WP_255028239.1">
    <property type="nucleotide sequence ID" value="NZ_JANDHW010000015.1"/>
</dbReference>
<dbReference type="Proteomes" id="UP001205603">
    <property type="component" value="Unassembled WGS sequence"/>
</dbReference>
<dbReference type="Pfam" id="PF00534">
    <property type="entry name" value="Glycos_transf_1"/>
    <property type="match status" value="1"/>
</dbReference>
<feature type="domain" description="Glycosyl transferase family 1" evidence="1">
    <location>
        <begin position="196"/>
        <end position="345"/>
    </location>
</feature>
<dbReference type="PANTHER" id="PTHR45947">
    <property type="entry name" value="SULFOQUINOVOSYL TRANSFERASE SQD2"/>
    <property type="match status" value="1"/>
</dbReference>
<dbReference type="InterPro" id="IPR028098">
    <property type="entry name" value="Glyco_trans_4-like_N"/>
</dbReference>
<evidence type="ECO:0000259" key="1">
    <source>
        <dbReference type="Pfam" id="PF00534"/>
    </source>
</evidence>
<gene>
    <name evidence="3" type="ORF">NMU02_12280</name>
</gene>
<comment type="caution">
    <text evidence="3">The sequence shown here is derived from an EMBL/GenBank/DDBJ whole genome shotgun (WGS) entry which is preliminary data.</text>
</comment>
<dbReference type="Gene3D" id="3.40.50.2000">
    <property type="entry name" value="Glycogen Phosphorylase B"/>
    <property type="match status" value="2"/>
</dbReference>
<evidence type="ECO:0000313" key="4">
    <source>
        <dbReference type="Proteomes" id="UP001205603"/>
    </source>
</evidence>
<evidence type="ECO:0000313" key="3">
    <source>
        <dbReference type="EMBL" id="MCP9612868.1"/>
    </source>
</evidence>
<dbReference type="PANTHER" id="PTHR45947:SF3">
    <property type="entry name" value="SULFOQUINOVOSYL TRANSFERASE SQD2"/>
    <property type="match status" value="1"/>
</dbReference>
<dbReference type="InterPro" id="IPR001296">
    <property type="entry name" value="Glyco_trans_1"/>
</dbReference>
<dbReference type="EMBL" id="JANDHW010000015">
    <property type="protein sequence ID" value="MCP9612868.1"/>
    <property type="molecule type" value="Genomic_DNA"/>
</dbReference>
<name>A0ABT1MJS2_9BACT</name>